<sequence>MGIAHHKFNLDVKKAEIDGFRTQLNRHLTTNLYQHLEEGRI</sequence>
<accession>B1WP67</accession>
<keyword evidence="2" id="KW-1185">Reference proteome</keyword>
<dbReference type="HOGENOM" id="CLU_3268852_0_0_3"/>
<protein>
    <submittedName>
        <fullName evidence="1">Uncharacterized protein</fullName>
    </submittedName>
</protein>
<dbReference type="Proteomes" id="UP000001203">
    <property type="component" value="Chromosome circular"/>
</dbReference>
<evidence type="ECO:0000313" key="2">
    <source>
        <dbReference type="Proteomes" id="UP000001203"/>
    </source>
</evidence>
<dbReference type="AlphaFoldDB" id="B1WP67"/>
<dbReference type="STRING" id="43989.cce_0498"/>
<proteinExistence type="predicted"/>
<gene>
    <name evidence="1" type="ordered locus">cce_0498</name>
</gene>
<organism evidence="1 2">
    <name type="scientific">Crocosphaera subtropica (strain ATCC 51142 / BH68)</name>
    <name type="common">Cyanothece sp. (strain ATCC 51142)</name>
    <dbReference type="NCBI Taxonomy" id="43989"/>
    <lineage>
        <taxon>Bacteria</taxon>
        <taxon>Bacillati</taxon>
        <taxon>Cyanobacteriota</taxon>
        <taxon>Cyanophyceae</taxon>
        <taxon>Oscillatoriophycideae</taxon>
        <taxon>Chroococcales</taxon>
        <taxon>Aphanothecaceae</taxon>
        <taxon>Crocosphaera</taxon>
        <taxon>Crocosphaera subtropica</taxon>
    </lineage>
</organism>
<name>B1WP67_CROS5</name>
<evidence type="ECO:0000313" key="1">
    <source>
        <dbReference type="EMBL" id="ACB49849.1"/>
    </source>
</evidence>
<reference evidence="1 2" key="1">
    <citation type="journal article" date="2008" name="Proc. Natl. Acad. Sci. U.S.A.">
        <title>The genome of Cyanothece 51142, a unicellular diazotrophic cyanobacterium important in the marine nitrogen cycle.</title>
        <authorList>
            <person name="Welsh E.A."/>
            <person name="Liberton M."/>
            <person name="Stoeckel J."/>
            <person name="Loh T."/>
            <person name="Elvitigala T."/>
            <person name="Wang C."/>
            <person name="Wollam A."/>
            <person name="Fulton R.S."/>
            <person name="Clifton S.W."/>
            <person name="Jacobs J.M."/>
            <person name="Aurora R."/>
            <person name="Ghosh B.K."/>
            <person name="Sherman L.A."/>
            <person name="Smith R.D."/>
            <person name="Wilson R.K."/>
            <person name="Pakrasi H.B."/>
        </authorList>
    </citation>
    <scope>NUCLEOTIDE SEQUENCE [LARGE SCALE GENOMIC DNA]</scope>
    <source>
        <strain evidence="2">ATCC 51142 / BH68</strain>
    </source>
</reference>
<dbReference type="KEGG" id="cyt:cce_0498"/>
<dbReference type="EMBL" id="CP000806">
    <property type="protein sequence ID" value="ACB49849.1"/>
    <property type="molecule type" value="Genomic_DNA"/>
</dbReference>